<keyword evidence="1" id="KW-1133">Transmembrane helix</keyword>
<dbReference type="InterPro" id="IPR025356">
    <property type="entry name" value="DUF4260"/>
</dbReference>
<accession>A0A1E5GVW3</accession>
<feature type="transmembrane region" description="Helical" evidence="1">
    <location>
        <begin position="69"/>
        <end position="94"/>
    </location>
</feature>
<sequence>MLMKLTLKLEAISQLSLSIFLYFFIFKFSWVYFLIFLFIPDLSIIGYALGNKSGAYVYNTVHNLVLPTVTFTLGLLTQNTFFLMPALILFTHIFMDRTLGYGLKYPDSFQHTHLQ</sequence>
<evidence type="ECO:0000313" key="2">
    <source>
        <dbReference type="EMBL" id="OEG16843.1"/>
    </source>
</evidence>
<dbReference type="EMBL" id="MIJY01000012">
    <property type="protein sequence ID" value="OEG16843.1"/>
    <property type="molecule type" value="Genomic_DNA"/>
</dbReference>
<evidence type="ECO:0008006" key="4">
    <source>
        <dbReference type="Google" id="ProtNLM"/>
    </source>
</evidence>
<gene>
    <name evidence="2" type="ORF">BCR25_04395</name>
</gene>
<dbReference type="Pfam" id="PF14079">
    <property type="entry name" value="DUF4260"/>
    <property type="match status" value="1"/>
</dbReference>
<comment type="caution">
    <text evidence="2">The sequence shown here is derived from an EMBL/GenBank/DDBJ whole genome shotgun (WGS) entry which is preliminary data.</text>
</comment>
<dbReference type="Proteomes" id="UP000095094">
    <property type="component" value="Unassembled WGS sequence"/>
</dbReference>
<keyword evidence="1" id="KW-0812">Transmembrane</keyword>
<protein>
    <recommendedName>
        <fullName evidence="4">DUF4260 domain-containing protein</fullName>
    </recommendedName>
</protein>
<proteinExistence type="predicted"/>
<organism evidence="2 3">
    <name type="scientific">Enterococcus termitis</name>
    <dbReference type="NCBI Taxonomy" id="332950"/>
    <lineage>
        <taxon>Bacteria</taxon>
        <taxon>Bacillati</taxon>
        <taxon>Bacillota</taxon>
        <taxon>Bacilli</taxon>
        <taxon>Lactobacillales</taxon>
        <taxon>Enterococcaceae</taxon>
        <taxon>Enterococcus</taxon>
    </lineage>
</organism>
<feature type="transmembrane region" description="Helical" evidence="1">
    <location>
        <begin position="20"/>
        <end position="49"/>
    </location>
</feature>
<reference evidence="3" key="1">
    <citation type="submission" date="2016-09" db="EMBL/GenBank/DDBJ databases">
        <authorList>
            <person name="Gulvik C.A."/>
        </authorList>
    </citation>
    <scope>NUCLEOTIDE SEQUENCE [LARGE SCALE GENOMIC DNA]</scope>
    <source>
        <strain evidence="3">LMG 8895</strain>
    </source>
</reference>
<name>A0A1E5GVW3_9ENTE</name>
<evidence type="ECO:0000256" key="1">
    <source>
        <dbReference type="SAM" id="Phobius"/>
    </source>
</evidence>
<keyword evidence="3" id="KW-1185">Reference proteome</keyword>
<keyword evidence="1" id="KW-0472">Membrane</keyword>
<dbReference type="AlphaFoldDB" id="A0A1E5GVW3"/>
<evidence type="ECO:0000313" key="3">
    <source>
        <dbReference type="Proteomes" id="UP000095094"/>
    </source>
</evidence>